<keyword evidence="2" id="KW-1185">Reference proteome</keyword>
<proteinExistence type="predicted"/>
<organism evidence="1 2">
    <name type="scientific">Streptomyces phage Yaboi</name>
    <dbReference type="NCBI Taxonomy" id="2301621"/>
    <lineage>
        <taxon>Viruses</taxon>
        <taxon>Duplodnaviria</taxon>
        <taxon>Heunggongvirae</taxon>
        <taxon>Uroviricota</taxon>
        <taxon>Caudoviricetes</taxon>
        <taxon>Stanwilliamsviridae</taxon>
        <taxon>Boydwoodruffvirinae</taxon>
        <taxon>Karimacvirus</taxon>
        <taxon>Karimacvirus yaboi</taxon>
        <taxon>Streptomyces virus Yaboi</taxon>
    </lineage>
</organism>
<evidence type="ECO:0000313" key="1">
    <source>
        <dbReference type="EMBL" id="AYB70897.1"/>
    </source>
</evidence>
<accession>A0A385ULL3</accession>
<dbReference type="RefSeq" id="YP_009841195.1">
    <property type="nucleotide sequence ID" value="NC_048730.1"/>
</dbReference>
<name>A0A385ULL3_9CAUD</name>
<protein>
    <submittedName>
        <fullName evidence="1">Tail assembly chaperone</fullName>
    </submittedName>
</protein>
<evidence type="ECO:0000313" key="2">
    <source>
        <dbReference type="Proteomes" id="UP000271820"/>
    </source>
</evidence>
<reference evidence="1 2" key="1">
    <citation type="submission" date="2018-08" db="EMBL/GenBank/DDBJ databases">
        <authorList>
            <person name="Hogarty M.P."/>
            <person name="Sinkre R.A."/>
            <person name="Rubiano R."/>
            <person name="Harback M.R."/>
            <person name="Shaffer C.D."/>
            <person name="Weston-Hafer K.A."/>
            <person name="Russell D.A."/>
            <person name="Pope W.H."/>
            <person name="Jacobs-Sera D."/>
            <person name="Hendrix R.W."/>
            <person name="Hatfull G.F."/>
        </authorList>
    </citation>
    <scope>NUCLEOTIDE SEQUENCE [LARGE SCALE GENOMIC DNA]</scope>
</reference>
<dbReference type="KEGG" id="vg:55611421"/>
<dbReference type="GeneID" id="55611421"/>
<dbReference type="Proteomes" id="UP000271820">
    <property type="component" value="Segment"/>
</dbReference>
<gene>
    <name evidence="1" type="primary">59</name>
    <name evidence="1" type="ORF">SEA_YABOI_59</name>
</gene>
<sequence>MATSVYTTEEIVLQDGTEVTLKPLNIKNLRKFMKKWKGLSEIKVEESGDSDELVDFIIDAAQICLASLYPDYANKAKYEEAVDIPTVHKIIEVCAGIKLNDPGTGSRSESGDDDSGGWDNLNLAKLEAELFLLGIWKNFEEMEENLTLAELESLLESKRDQDYQQNKFLAALKGIDLEDPTDEKAPTFEDIKRRAEAKNQGVSPETLEFAEIGIAIEEGD</sequence>
<dbReference type="EMBL" id="MH727564">
    <property type="protein sequence ID" value="AYB70897.1"/>
    <property type="molecule type" value="Genomic_DNA"/>
</dbReference>